<evidence type="ECO:0000256" key="6">
    <source>
        <dbReference type="ARBA" id="ARBA00023125"/>
    </source>
</evidence>
<evidence type="ECO:0000259" key="9">
    <source>
        <dbReference type="PROSITE" id="PS51161"/>
    </source>
</evidence>
<organism evidence="10 11">
    <name type="scientific">Candidatus Avidehalobacter gallistercoris</name>
    <dbReference type="NCBI Taxonomy" id="2840694"/>
    <lineage>
        <taxon>Bacteria</taxon>
        <taxon>Bacillati</taxon>
        <taxon>Bacillota</taxon>
        <taxon>Clostridia</taxon>
        <taxon>Eubacteriales</taxon>
        <taxon>Peptococcaceae</taxon>
        <taxon>Peptococcaceae incertae sedis</taxon>
        <taxon>Candidatus Avidehalobacter</taxon>
    </lineage>
</organism>
<dbReference type="EMBL" id="DVMH01000003">
    <property type="protein sequence ID" value="HIU09691.1"/>
    <property type="molecule type" value="Genomic_DNA"/>
</dbReference>
<proteinExistence type="inferred from homology"/>
<dbReference type="GO" id="GO:0003677">
    <property type="term" value="F:DNA binding"/>
    <property type="evidence" value="ECO:0007669"/>
    <property type="project" value="UniProtKB-KW"/>
</dbReference>
<keyword evidence="4 8" id="KW-0067">ATP-binding</keyword>
<keyword evidence="2 8" id="KW-0547">Nucleotide-binding</keyword>
<keyword evidence="3 8" id="KW-0862">Zinc</keyword>
<dbReference type="Pfam" id="PF22811">
    <property type="entry name" value="Zn_ribbon_NrdR"/>
    <property type="match status" value="1"/>
</dbReference>
<dbReference type="HAMAP" id="MF_00440">
    <property type="entry name" value="NrdR"/>
    <property type="match status" value="1"/>
</dbReference>
<keyword evidence="8" id="KW-0863">Zinc-finger</keyword>
<dbReference type="Pfam" id="PF03477">
    <property type="entry name" value="ATP-cone"/>
    <property type="match status" value="1"/>
</dbReference>
<evidence type="ECO:0000256" key="7">
    <source>
        <dbReference type="ARBA" id="ARBA00023163"/>
    </source>
</evidence>
<feature type="domain" description="ATP-cone" evidence="9">
    <location>
        <begin position="49"/>
        <end position="139"/>
    </location>
</feature>
<protein>
    <recommendedName>
        <fullName evidence="8">Transcriptional repressor NrdR</fullName>
    </recommendedName>
</protein>
<reference evidence="10" key="2">
    <citation type="journal article" date="2021" name="PeerJ">
        <title>Extensive microbial diversity within the chicken gut microbiome revealed by metagenomics and culture.</title>
        <authorList>
            <person name="Gilroy R."/>
            <person name="Ravi A."/>
            <person name="Getino M."/>
            <person name="Pursley I."/>
            <person name="Horton D.L."/>
            <person name="Alikhan N.F."/>
            <person name="Baker D."/>
            <person name="Gharbi K."/>
            <person name="Hall N."/>
            <person name="Watson M."/>
            <person name="Adriaenssens E.M."/>
            <person name="Foster-Nyarko E."/>
            <person name="Jarju S."/>
            <person name="Secka A."/>
            <person name="Antonio M."/>
            <person name="Oren A."/>
            <person name="Chaudhuri R.R."/>
            <person name="La Ragione R."/>
            <person name="Hildebrand F."/>
            <person name="Pallen M.J."/>
        </authorList>
    </citation>
    <scope>NUCLEOTIDE SEQUENCE</scope>
    <source>
        <strain evidence="10">2830</strain>
    </source>
</reference>
<evidence type="ECO:0000313" key="10">
    <source>
        <dbReference type="EMBL" id="HIU09691.1"/>
    </source>
</evidence>
<evidence type="ECO:0000256" key="8">
    <source>
        <dbReference type="HAMAP-Rule" id="MF_00440"/>
    </source>
</evidence>
<evidence type="ECO:0000256" key="4">
    <source>
        <dbReference type="ARBA" id="ARBA00022840"/>
    </source>
</evidence>
<keyword evidence="8" id="KW-0479">Metal-binding</keyword>
<reference evidence="10" key="1">
    <citation type="submission" date="2020-10" db="EMBL/GenBank/DDBJ databases">
        <authorList>
            <person name="Gilroy R."/>
        </authorList>
    </citation>
    <scope>NUCLEOTIDE SEQUENCE</scope>
    <source>
        <strain evidence="10">2830</strain>
    </source>
</reference>
<comment type="similarity">
    <text evidence="8">Belongs to the NrdR family.</text>
</comment>
<comment type="caution">
    <text evidence="10">The sequence shown here is derived from an EMBL/GenBank/DDBJ whole genome shotgun (WGS) entry which is preliminary data.</text>
</comment>
<dbReference type="InterPro" id="IPR003796">
    <property type="entry name" value="RNR_NrdR-like"/>
</dbReference>
<dbReference type="GO" id="GO:0045892">
    <property type="term" value="P:negative regulation of DNA-templated transcription"/>
    <property type="evidence" value="ECO:0007669"/>
    <property type="project" value="UniProtKB-UniRule"/>
</dbReference>
<evidence type="ECO:0000313" key="11">
    <source>
        <dbReference type="Proteomes" id="UP000824124"/>
    </source>
</evidence>
<sequence>MRCSFCGYEDSKVLDSRPVEDGRSIRRRRECQRCGKRFTTYERVEEMSLLVVKRDGSREIFDKNKILAGLVRACDKRPVPMSTLEDMVADIEKELRNSMEKEVTAKQIGDMVMVRLRQVDDVAYVRFASVYRKFEDIETFMKEIHSMMAQK</sequence>
<dbReference type="GO" id="GO:0008270">
    <property type="term" value="F:zinc ion binding"/>
    <property type="evidence" value="ECO:0007669"/>
    <property type="project" value="UniProtKB-UniRule"/>
</dbReference>
<dbReference type="NCBIfam" id="TIGR00244">
    <property type="entry name" value="transcriptional regulator NrdR"/>
    <property type="match status" value="1"/>
</dbReference>
<keyword evidence="6 8" id="KW-0238">DNA-binding</keyword>
<keyword evidence="7 8" id="KW-0804">Transcription</keyword>
<comment type="function">
    <text evidence="8">Negatively regulates transcription of bacterial ribonucleotide reductase nrd genes and operons by binding to NrdR-boxes.</text>
</comment>
<dbReference type="PROSITE" id="PS51161">
    <property type="entry name" value="ATP_CONE"/>
    <property type="match status" value="1"/>
</dbReference>
<evidence type="ECO:0000256" key="3">
    <source>
        <dbReference type="ARBA" id="ARBA00022833"/>
    </source>
</evidence>
<evidence type="ECO:0000256" key="2">
    <source>
        <dbReference type="ARBA" id="ARBA00022741"/>
    </source>
</evidence>
<evidence type="ECO:0000256" key="1">
    <source>
        <dbReference type="ARBA" id="ARBA00022491"/>
    </source>
</evidence>
<dbReference type="InterPro" id="IPR055173">
    <property type="entry name" value="NrdR-like_N"/>
</dbReference>
<accession>A0A9D1KYT7</accession>
<comment type="cofactor">
    <cofactor evidence="8">
        <name>Zn(2+)</name>
        <dbReference type="ChEBI" id="CHEBI:29105"/>
    </cofactor>
    <text evidence="8">Binds 1 zinc ion.</text>
</comment>
<gene>
    <name evidence="8 10" type="primary">nrdR</name>
    <name evidence="10" type="ORF">IAB00_00325</name>
</gene>
<dbReference type="PANTHER" id="PTHR30455:SF2">
    <property type="entry name" value="TRANSCRIPTIONAL REPRESSOR NRDR"/>
    <property type="match status" value="1"/>
</dbReference>
<evidence type="ECO:0000256" key="5">
    <source>
        <dbReference type="ARBA" id="ARBA00023015"/>
    </source>
</evidence>
<dbReference type="InterPro" id="IPR005144">
    <property type="entry name" value="ATP-cone_dom"/>
</dbReference>
<keyword evidence="1 8" id="KW-0678">Repressor</keyword>
<feature type="zinc finger region" evidence="8">
    <location>
        <begin position="3"/>
        <end position="34"/>
    </location>
</feature>
<dbReference type="Proteomes" id="UP000824124">
    <property type="component" value="Unassembled WGS sequence"/>
</dbReference>
<name>A0A9D1KYT7_9FIRM</name>
<keyword evidence="5 8" id="KW-0805">Transcription regulation</keyword>
<dbReference type="GO" id="GO:0005524">
    <property type="term" value="F:ATP binding"/>
    <property type="evidence" value="ECO:0007669"/>
    <property type="project" value="UniProtKB-UniRule"/>
</dbReference>
<dbReference type="PANTHER" id="PTHR30455">
    <property type="entry name" value="TRANSCRIPTIONAL REPRESSOR NRDR"/>
    <property type="match status" value="1"/>
</dbReference>
<dbReference type="AlphaFoldDB" id="A0A9D1KYT7"/>